<dbReference type="KEGG" id="bpg:Bathy09g01640"/>
<evidence type="ECO:0000313" key="2">
    <source>
        <dbReference type="EMBL" id="CCO66830.1"/>
    </source>
</evidence>
<dbReference type="AlphaFoldDB" id="K8F453"/>
<reference evidence="2 3" key="1">
    <citation type="submission" date="2011-10" db="EMBL/GenBank/DDBJ databases">
        <authorList>
            <person name="Genoscope - CEA"/>
        </authorList>
    </citation>
    <scope>NUCLEOTIDE SEQUENCE [LARGE SCALE GENOMIC DNA]</scope>
    <source>
        <strain evidence="2 3">RCC 1105</strain>
    </source>
</reference>
<evidence type="ECO:0000313" key="3">
    <source>
        <dbReference type="Proteomes" id="UP000198341"/>
    </source>
</evidence>
<proteinExistence type="predicted"/>
<dbReference type="RefSeq" id="XP_007511270.1">
    <property type="nucleotide sequence ID" value="XM_007511208.1"/>
</dbReference>
<feature type="region of interest" description="Disordered" evidence="1">
    <location>
        <begin position="1"/>
        <end position="74"/>
    </location>
</feature>
<evidence type="ECO:0000256" key="1">
    <source>
        <dbReference type="SAM" id="MobiDB-lite"/>
    </source>
</evidence>
<dbReference type="GeneID" id="19013671"/>
<organism evidence="2 3">
    <name type="scientific">Bathycoccus prasinos</name>
    <dbReference type="NCBI Taxonomy" id="41875"/>
    <lineage>
        <taxon>Eukaryota</taxon>
        <taxon>Viridiplantae</taxon>
        <taxon>Chlorophyta</taxon>
        <taxon>Mamiellophyceae</taxon>
        <taxon>Mamiellales</taxon>
        <taxon>Bathycoccaceae</taxon>
        <taxon>Bathycoccus</taxon>
    </lineage>
</organism>
<accession>K8F453</accession>
<keyword evidence="3" id="KW-1185">Reference proteome</keyword>
<sequence length="139" mass="15786">MSSSSSERGGVHHVRTRSSDSSTPSPTSSSKNSTIFSHSNNSKEQQQQQQQQNNGETILIINKAGTNTNSRGQMRKSASMLQFSEHAINQVQGLSKRGLELPVTPRLQRRRYRYVYDLMVFFLFSRGKRYPFVDIMEGL</sequence>
<protein>
    <submittedName>
        <fullName evidence="2">Uncharacterized protein</fullName>
    </submittedName>
</protein>
<dbReference type="Proteomes" id="UP000198341">
    <property type="component" value="Chromosome 9"/>
</dbReference>
<feature type="compositionally biased region" description="Low complexity" evidence="1">
    <location>
        <begin position="19"/>
        <end position="52"/>
    </location>
</feature>
<gene>
    <name evidence="2" type="ORF">Bathy09g01640</name>
</gene>
<name>K8F453_9CHLO</name>
<dbReference type="EMBL" id="FO082270">
    <property type="protein sequence ID" value="CCO66830.1"/>
    <property type="molecule type" value="Genomic_DNA"/>
</dbReference>